<organism evidence="1 2">
    <name type="scientific">Trifolium pratense</name>
    <name type="common">Red clover</name>
    <dbReference type="NCBI Taxonomy" id="57577"/>
    <lineage>
        <taxon>Eukaryota</taxon>
        <taxon>Viridiplantae</taxon>
        <taxon>Streptophyta</taxon>
        <taxon>Embryophyta</taxon>
        <taxon>Tracheophyta</taxon>
        <taxon>Spermatophyta</taxon>
        <taxon>Magnoliopsida</taxon>
        <taxon>eudicotyledons</taxon>
        <taxon>Gunneridae</taxon>
        <taxon>Pentapetalae</taxon>
        <taxon>rosids</taxon>
        <taxon>fabids</taxon>
        <taxon>Fabales</taxon>
        <taxon>Fabaceae</taxon>
        <taxon>Papilionoideae</taxon>
        <taxon>50 kb inversion clade</taxon>
        <taxon>NPAAA clade</taxon>
        <taxon>Hologalegina</taxon>
        <taxon>IRL clade</taxon>
        <taxon>Trifolieae</taxon>
        <taxon>Trifolium</taxon>
    </lineage>
</organism>
<gene>
    <name evidence="1" type="ORF">MILVUS5_LOCUS35388</name>
</gene>
<dbReference type="Proteomes" id="UP001177021">
    <property type="component" value="Unassembled WGS sequence"/>
</dbReference>
<name>A0ACB0LPU5_TRIPR</name>
<keyword evidence="2" id="KW-1185">Reference proteome</keyword>
<accession>A0ACB0LPU5</accession>
<protein>
    <submittedName>
        <fullName evidence="1">Uncharacterized protein</fullName>
    </submittedName>
</protein>
<proteinExistence type="predicted"/>
<reference evidence="1" key="1">
    <citation type="submission" date="2023-10" db="EMBL/GenBank/DDBJ databases">
        <authorList>
            <person name="Rodriguez Cubillos JULIANA M."/>
            <person name="De Vega J."/>
        </authorList>
    </citation>
    <scope>NUCLEOTIDE SEQUENCE</scope>
</reference>
<evidence type="ECO:0000313" key="1">
    <source>
        <dbReference type="EMBL" id="CAJ2671587.1"/>
    </source>
</evidence>
<comment type="caution">
    <text evidence="1">The sequence shown here is derived from an EMBL/GenBank/DDBJ whole genome shotgun (WGS) entry which is preliminary data.</text>
</comment>
<dbReference type="EMBL" id="CASHSV030000615">
    <property type="protein sequence ID" value="CAJ2671587.1"/>
    <property type="molecule type" value="Genomic_DNA"/>
</dbReference>
<evidence type="ECO:0000313" key="2">
    <source>
        <dbReference type="Proteomes" id="UP001177021"/>
    </source>
</evidence>
<sequence>MCIPLTVIDFSNENLKPGTDKWVSVCQVVRTAFEEHGGFLALYDKINTKLYENTENGFLDYVENNIGLIRTIGKVGSCCLAGVLWNGVLYIVNLGDSRAVIGSVVNKRVSAVQLTRDHNCNDPAIREELISLHPGDPTIVMEQNGWRVKGISMVSRSIGDAYLKRPQFSLLDSFPTYEEVPHPFDRGVLSAEPEMFTRVIEETDKFLIFASDGLWELMTNGIAKRLVTTALVEAIRRRGITYRAMKTATPGKETCVGRRTFHDDICVIVVFLDNKTPLIKKHLLDLSYRGSTDGSQPSAFALSGLTATESHSFTRDLKKSIIKRFKGSTSKGQSSQTEDLRHLYMGWIEVSRVRRLRALGQKAIGTL</sequence>